<dbReference type="InterPro" id="IPR022577">
    <property type="entry name" value="TBCD_C"/>
</dbReference>
<dbReference type="Gene3D" id="1.25.10.10">
    <property type="entry name" value="Leucine-rich Repeat Variant"/>
    <property type="match status" value="2"/>
</dbReference>
<sequence>MDHPSEDDDSLDVRLARSFVQEARILSEFVCRVKEANGEVNALEFKKMQTIIVKYQEQGQLLEPHLEGIISPLMETLQNRVVEAGNVMDVDLSVVKKLCSIVHTLMTVCGYKTVVKFFPHQACDLEVTVSLLERCHQEVTVSSILKEESTGDWETKCTLLLWLSILVLIPFDMASVDTALADCSDSSSKSNIPPLVQKIINICKDYLQSPGPVREMSGVLLSRLLTRPDMRAALKDFVEWSREALRRTEDEAIKIFLIPGVVGVLAAIYKVGGRDMLLDTTLPVWQVASQLATSSAANRSPLLRKLLIKLMQRVSLMHLPPRIATWRYTQSSRSLAQNLAAPTLKGENLFESDKDLNHVQPYGENESPEEEELDVPEIIEEVIEQLLTGLRDKDTVVRWSAAKGVGLVTGRLTLTLADEVVGSVLELFRPIEGDGAWHGGCLALAELARRGLLLPARLSAVVPVIIKALHYDVRKGPHSVGSHVRDAAAYVSWAFARAYSFDLMRDHFKQLAPALLTVACYDREVNCRRAAAAAFQEGVGRQGDFEHGIDIVNAADYFSLGTRSHAYCTVAVYIAQFEDYRLSLIDEILNVKISHWEKSLRELAAEALSLLVKYDPQYFESHVLETLVPWTLSGDLCQRHGATLGIAEVIRALHDCSFRLTAETEKRVAGIVPAIEKARLYRGKGGEIMRAAVSRLIECTAILGVPIPPKIQKVLHDSIDENLKHPNGDIQSCAVAALKAFIKGYLLSESAPTIARTTSKYLQILKGDANPAAQRGAALALGALPYYLLEPVWKDAVDVLCAAIRLKGNPADDDAETRVNAVRGLTSVSETLCYAEIKHVWKPSDNCTTPLRVVRDQVMKVLFHALDDYAIDNRGDVGSWVREAAMEGIERCTYLLCGIRDPSIQTSAHMNGSENLSNDVILSEAMGLQVVGGLAKQAVEKIDRVRDVAGRTLQRLLFNSEIPTACIPHKEELREIFSNDFTLNWAAPAISFPRLVQLLKFPGFRSFVLSGLVIAIGGLADSLGKVSGSALVDFLNGLDQSKTESRSEEDFCRNFDWLAVELGRVLVRYAGNDRGAIPTLKTIDILFGRGIFSASKPLSEQTAVDLLTLIRQELRGCKDVAKLLAVISILSHFASLEGLVRSQSVEQLLNFLFHRYPKVRKVCAEQLYLLLLQMGEQLVGDSAEAALEVIGETCWDGPIDGITADRDQLYGLFRVEPPPRQLLLPSKSRNARQLLASTLKDENESYSALVDAAGSFYAVIGRVGNFSDTSMRIALPNSTDERQQASWVLESSYFSYSGWWIIDHGEILFSAVLQLPNVAT</sequence>
<dbReference type="Pfam" id="PF25767">
    <property type="entry name" value="ARM_TBCD_2nd"/>
    <property type="match status" value="1"/>
</dbReference>
<proteinExistence type="predicted"/>
<protein>
    <submittedName>
        <fullName evidence="4">Uncharacterized protein</fullName>
    </submittedName>
</protein>
<name>A0A176VUM5_MARPO</name>
<evidence type="ECO:0000256" key="1">
    <source>
        <dbReference type="ARBA" id="ARBA00023186"/>
    </source>
</evidence>
<evidence type="ECO:0000313" key="4">
    <source>
        <dbReference type="EMBL" id="OAE24499.1"/>
    </source>
</evidence>
<keyword evidence="5" id="KW-1185">Reference proteome</keyword>
<reference evidence="4" key="1">
    <citation type="submission" date="2016-03" db="EMBL/GenBank/DDBJ databases">
        <title>Mechanisms controlling the formation of the plant cell surface in tip-growing cells are functionally conserved among land plants.</title>
        <authorList>
            <person name="Honkanen S."/>
            <person name="Jones V.A."/>
            <person name="Morieri G."/>
            <person name="Champion C."/>
            <person name="Hetherington A.J."/>
            <person name="Kelly S."/>
            <person name="Saint-Marcoux D."/>
            <person name="Proust H."/>
            <person name="Prescott H."/>
            <person name="Dolan L."/>
        </authorList>
    </citation>
    <scope>NUCLEOTIDE SEQUENCE [LARGE SCALE GENOMIC DNA]</scope>
    <source>
        <tissue evidence="4">Whole gametophyte</tissue>
    </source>
</reference>
<dbReference type="InterPro" id="IPR011989">
    <property type="entry name" value="ARM-like"/>
</dbReference>
<evidence type="ECO:0000259" key="2">
    <source>
        <dbReference type="Pfam" id="PF12612"/>
    </source>
</evidence>
<evidence type="ECO:0000313" key="5">
    <source>
        <dbReference type="Proteomes" id="UP000077202"/>
    </source>
</evidence>
<dbReference type="SUPFAM" id="SSF48371">
    <property type="entry name" value="ARM repeat"/>
    <property type="match status" value="1"/>
</dbReference>
<dbReference type="GO" id="GO:0048487">
    <property type="term" value="F:beta-tubulin binding"/>
    <property type="evidence" value="ECO:0007669"/>
    <property type="project" value="InterPro"/>
</dbReference>
<dbReference type="GO" id="GO:0000226">
    <property type="term" value="P:microtubule cytoskeleton organization"/>
    <property type="evidence" value="ECO:0007669"/>
    <property type="project" value="TreeGrafter"/>
</dbReference>
<dbReference type="Pfam" id="PF12612">
    <property type="entry name" value="TFCD_C"/>
    <property type="match status" value="1"/>
</dbReference>
<dbReference type="GO" id="GO:0007023">
    <property type="term" value="P:post-chaperonin tubulin folding pathway"/>
    <property type="evidence" value="ECO:0007669"/>
    <property type="project" value="InterPro"/>
</dbReference>
<feature type="domain" description="Tubulin-folding cofactor D ARM repeats" evidence="3">
    <location>
        <begin position="302"/>
        <end position="549"/>
    </location>
</feature>
<comment type="caution">
    <text evidence="4">The sequence shown here is derived from an EMBL/GenBank/DDBJ whole genome shotgun (WGS) entry which is preliminary data.</text>
</comment>
<feature type="domain" description="Tubulin-folding cofactor D C-terminal" evidence="2">
    <location>
        <begin position="929"/>
        <end position="1122"/>
    </location>
</feature>
<keyword evidence="1" id="KW-0143">Chaperone</keyword>
<accession>A0A176VUM5</accession>
<dbReference type="EMBL" id="LVLJ01002594">
    <property type="protein sequence ID" value="OAE24499.1"/>
    <property type="molecule type" value="Genomic_DNA"/>
</dbReference>
<dbReference type="Pfam" id="PF23579">
    <property type="entry name" value="ARM_TBCD"/>
    <property type="match status" value="1"/>
</dbReference>
<dbReference type="GO" id="GO:0005096">
    <property type="term" value="F:GTPase activator activity"/>
    <property type="evidence" value="ECO:0007669"/>
    <property type="project" value="InterPro"/>
</dbReference>
<dbReference type="GO" id="GO:0007021">
    <property type="term" value="P:tubulin complex assembly"/>
    <property type="evidence" value="ECO:0007669"/>
    <property type="project" value="InterPro"/>
</dbReference>
<organism evidence="4 5">
    <name type="scientific">Marchantia polymorpha subsp. ruderalis</name>
    <dbReference type="NCBI Taxonomy" id="1480154"/>
    <lineage>
        <taxon>Eukaryota</taxon>
        <taxon>Viridiplantae</taxon>
        <taxon>Streptophyta</taxon>
        <taxon>Embryophyta</taxon>
        <taxon>Marchantiophyta</taxon>
        <taxon>Marchantiopsida</taxon>
        <taxon>Marchantiidae</taxon>
        <taxon>Marchantiales</taxon>
        <taxon>Marchantiaceae</taxon>
        <taxon>Marchantia</taxon>
    </lineage>
</organism>
<dbReference type="Proteomes" id="UP000077202">
    <property type="component" value="Unassembled WGS sequence"/>
</dbReference>
<dbReference type="InterPro" id="IPR033162">
    <property type="entry name" value="TBCD"/>
</dbReference>
<dbReference type="PANTHER" id="PTHR12658">
    <property type="entry name" value="BETA-TUBULIN COFACTOR D"/>
    <property type="match status" value="1"/>
</dbReference>
<dbReference type="InterPro" id="IPR058033">
    <property type="entry name" value="ARM_TBCD_2nd"/>
</dbReference>
<evidence type="ECO:0000259" key="3">
    <source>
        <dbReference type="Pfam" id="PF25767"/>
    </source>
</evidence>
<gene>
    <name evidence="4" type="ORF">AXG93_1615s1530</name>
</gene>
<dbReference type="InterPro" id="IPR016024">
    <property type="entry name" value="ARM-type_fold"/>
</dbReference>
<dbReference type="PANTHER" id="PTHR12658:SF0">
    <property type="entry name" value="TUBULIN-SPECIFIC CHAPERONE D"/>
    <property type="match status" value="1"/>
</dbReference>